<comment type="caution">
    <text evidence="1">The sequence shown here is derived from an EMBL/GenBank/DDBJ whole genome shotgun (WGS) entry which is preliminary data.</text>
</comment>
<gene>
    <name evidence="1" type="ORF">MG3_05676</name>
</gene>
<sequence>MSESITITANSIDNPETDVRRNERFHLVPRKRLEALVTTSGLIGAMIGFYDGVKISSLRYLTENAHRMPKTVGGWYFYHKKKNYVMIVAGVKRALTTSFKYGAAVGGFFGLEYLLDISRGNTIDFFNTTTAAFLTSTFYAKYNKLSSMQTRKMIFKGTALGLTLGLIQDYLIHARKGRVWYLDRYTQQKLV</sequence>
<dbReference type="Proteomes" id="UP000030161">
    <property type="component" value="Unassembled WGS sequence"/>
</dbReference>
<dbReference type="EMBL" id="AJIX01000042">
    <property type="protein sequence ID" value="KGR04547.1"/>
    <property type="molecule type" value="Genomic_DNA"/>
</dbReference>
<proteinExistence type="predicted"/>
<reference evidence="1 2" key="1">
    <citation type="submission" date="2013-12" db="EMBL/GenBank/DDBJ databases">
        <title>The Genome Sequence of Candida albicans P78048.</title>
        <authorList>
            <consortium name="The Broad Institute Genome Sequencing Platform"/>
            <consortium name="The Broad Institute Genome Sequencing Center for Infectious Disease"/>
            <person name="Cuomo C."/>
            <person name="Bennett R."/>
            <person name="Hirakawa M."/>
            <person name="Noverr M."/>
            <person name="Mitchell A."/>
            <person name="Young S.K."/>
            <person name="Zeng Q."/>
            <person name="Gargeya S."/>
            <person name="Fitzgerald M."/>
            <person name="Abouelleil A."/>
            <person name="Alvarado L."/>
            <person name="Berlin A.M."/>
            <person name="Chapman S.B."/>
            <person name="Dewar J."/>
            <person name="Goldberg J."/>
            <person name="Griggs A."/>
            <person name="Gujja S."/>
            <person name="Hansen M."/>
            <person name="Howarth C."/>
            <person name="Imamovic A."/>
            <person name="Larimer J."/>
            <person name="McCowan C."/>
            <person name="Murphy C."/>
            <person name="Pearson M."/>
            <person name="Priest M."/>
            <person name="Roberts A."/>
            <person name="Saif S."/>
            <person name="Shea T."/>
            <person name="Sykes S."/>
            <person name="Wortman J."/>
            <person name="Nusbaum C."/>
            <person name="Birren B."/>
        </authorList>
    </citation>
    <scope>NUCLEOTIDE SEQUENCE [LARGE SCALE GENOMIC DNA]</scope>
    <source>
        <strain evidence="1 2">P78048</strain>
    </source>
</reference>
<dbReference type="AlphaFoldDB" id="A0AB34PL39"/>
<name>A0AB34PL39_CANAX</name>
<accession>A0AB34PL39</accession>
<dbReference type="PANTHER" id="PTHR37852:SF1">
    <property type="entry name" value="HIG1 DOMAIN-CONTAINING PROTEIN"/>
    <property type="match status" value="1"/>
</dbReference>
<evidence type="ECO:0000313" key="1">
    <source>
        <dbReference type="EMBL" id="KGR04547.1"/>
    </source>
</evidence>
<dbReference type="PANTHER" id="PTHR37852">
    <property type="entry name" value="YALI0B21208P"/>
    <property type="match status" value="1"/>
</dbReference>
<protein>
    <submittedName>
        <fullName evidence="1">Uncharacterized protein</fullName>
    </submittedName>
</protein>
<evidence type="ECO:0000313" key="2">
    <source>
        <dbReference type="Proteomes" id="UP000030161"/>
    </source>
</evidence>
<organism evidence="1 2">
    <name type="scientific">Candida albicans P78048</name>
    <dbReference type="NCBI Taxonomy" id="1094989"/>
    <lineage>
        <taxon>Eukaryota</taxon>
        <taxon>Fungi</taxon>
        <taxon>Dikarya</taxon>
        <taxon>Ascomycota</taxon>
        <taxon>Saccharomycotina</taxon>
        <taxon>Pichiomycetes</taxon>
        <taxon>Debaryomycetaceae</taxon>
        <taxon>Candida/Lodderomyces clade</taxon>
        <taxon>Candida</taxon>
    </lineage>
</organism>